<gene>
    <name evidence="5" type="ordered locus">Mtc_0610</name>
</gene>
<dbReference type="EMBL" id="CP003243">
    <property type="protein sequence ID" value="AFC99373.1"/>
    <property type="molecule type" value="Genomic_DNA"/>
</dbReference>
<dbReference type="Pfam" id="PF00534">
    <property type="entry name" value="Glycos_transf_1"/>
    <property type="match status" value="1"/>
</dbReference>
<protein>
    <submittedName>
        <fullName evidence="5">Glycosyltransferase</fullName>
    </submittedName>
</protein>
<accession>H8I6Q3</accession>
<dbReference type="Proteomes" id="UP000005233">
    <property type="component" value="Chromosome"/>
</dbReference>
<organism evidence="5 6">
    <name type="scientific">Methanocella conradii (strain DSM 24694 / JCM 17849 / CGMCC 1.5162 / HZ254)</name>
    <dbReference type="NCBI Taxonomy" id="1041930"/>
    <lineage>
        <taxon>Archaea</taxon>
        <taxon>Methanobacteriati</taxon>
        <taxon>Methanobacteriota</taxon>
        <taxon>Stenosarchaea group</taxon>
        <taxon>Methanomicrobia</taxon>
        <taxon>Methanocellales</taxon>
        <taxon>Methanocellaceae</taxon>
        <taxon>Methanocella</taxon>
    </lineage>
</organism>
<feature type="domain" description="Glycosyl transferase family 1" evidence="3">
    <location>
        <begin position="172"/>
        <end position="321"/>
    </location>
</feature>
<dbReference type="KEGG" id="mez:Mtc_0610"/>
<dbReference type="OrthoDB" id="17979at2157"/>
<dbReference type="CDD" id="cd03801">
    <property type="entry name" value="GT4_PimA-like"/>
    <property type="match status" value="1"/>
</dbReference>
<dbReference type="RefSeq" id="WP_014405212.1">
    <property type="nucleotide sequence ID" value="NC_017034.1"/>
</dbReference>
<dbReference type="InterPro" id="IPR028098">
    <property type="entry name" value="Glyco_trans_4-like_N"/>
</dbReference>
<dbReference type="HOGENOM" id="CLU_800793_0_0_2"/>
<proteinExistence type="predicted"/>
<dbReference type="AlphaFoldDB" id="H8I6Q3"/>
<dbReference type="PANTHER" id="PTHR12526">
    <property type="entry name" value="GLYCOSYLTRANSFERASE"/>
    <property type="match status" value="1"/>
</dbReference>
<dbReference type="GO" id="GO:0016757">
    <property type="term" value="F:glycosyltransferase activity"/>
    <property type="evidence" value="ECO:0007669"/>
    <property type="project" value="UniProtKB-KW"/>
</dbReference>
<dbReference type="SUPFAM" id="SSF53756">
    <property type="entry name" value="UDP-Glycosyltransferase/glycogen phosphorylase"/>
    <property type="match status" value="1"/>
</dbReference>
<keyword evidence="2" id="KW-0808">Transferase</keyword>
<name>H8I6Q3_METCZ</name>
<keyword evidence="1" id="KW-0328">Glycosyltransferase</keyword>
<evidence type="ECO:0000313" key="6">
    <source>
        <dbReference type="Proteomes" id="UP000005233"/>
    </source>
</evidence>
<dbReference type="Gene3D" id="3.40.50.2000">
    <property type="entry name" value="Glycogen Phosphorylase B"/>
    <property type="match status" value="2"/>
</dbReference>
<evidence type="ECO:0000259" key="4">
    <source>
        <dbReference type="Pfam" id="PF13439"/>
    </source>
</evidence>
<reference evidence="5 6" key="1">
    <citation type="journal article" date="2012" name="J. Bacteriol.">
        <title>Complete genome sequence of a thermophilic methanogen, Methanocella conradii HZ254, isolated from Chinese rice field soil.</title>
        <authorList>
            <person name="Lu Z."/>
            <person name="Lu Y."/>
        </authorList>
    </citation>
    <scope>NUCLEOTIDE SEQUENCE [LARGE SCALE GENOMIC DNA]</scope>
    <source>
        <strain evidence="6">DSM 24694 / JCM 17849 / CGMCC 1.5162 / HZ254</strain>
    </source>
</reference>
<dbReference type="GeneID" id="11970501"/>
<dbReference type="Pfam" id="PF13439">
    <property type="entry name" value="Glyco_transf_4"/>
    <property type="match status" value="1"/>
</dbReference>
<dbReference type="PANTHER" id="PTHR12526:SF510">
    <property type="entry name" value="D-INOSITOL 3-PHOSPHATE GLYCOSYLTRANSFERASE"/>
    <property type="match status" value="1"/>
</dbReference>
<dbReference type="InterPro" id="IPR001296">
    <property type="entry name" value="Glyco_trans_1"/>
</dbReference>
<evidence type="ECO:0000256" key="1">
    <source>
        <dbReference type="ARBA" id="ARBA00022676"/>
    </source>
</evidence>
<dbReference type="eggNOG" id="arCOG01411">
    <property type="taxonomic scope" value="Archaea"/>
</dbReference>
<evidence type="ECO:0000313" key="5">
    <source>
        <dbReference type="EMBL" id="AFC99373.1"/>
    </source>
</evidence>
<dbReference type="STRING" id="1041930.Mtc_0610"/>
<evidence type="ECO:0000259" key="3">
    <source>
        <dbReference type="Pfam" id="PF00534"/>
    </source>
</evidence>
<sequence>METLNICIGTYRLAKGNGIDISVYQFARELAKRHNVTIAVMHSDMDLHEIDVLKYRIGFGDGILGAAKDLDKHHFDLISTHYSPFDLIASRTRIPHYLHDPGVPPFKKLRWIREKRFWLIVNTTRLLSAGKAQCVLPISDYLGREFKRKYCYGGRMKVLPYGIQFPVQEPSGEAAYKKYVLYVGRHTRYKGVHTLFEIFREVKKEVGDVHLVTIGTQEAGYKERLEALASEIGDVHMLGYVPEVWSYYKHASVYATCSEWEGQDRPVIEAQYMGKPVVAFNNCSHPEVVFHGMLANDRKEFKDALIKYLKEDNTDMSARKKVEEKFSIEGMAYKFIDIVKGATDGP</sequence>
<feature type="domain" description="Glycosyltransferase subfamily 4-like N-terminal" evidence="4">
    <location>
        <begin position="17"/>
        <end position="163"/>
    </location>
</feature>
<evidence type="ECO:0000256" key="2">
    <source>
        <dbReference type="ARBA" id="ARBA00022679"/>
    </source>
</evidence>
<keyword evidence="6" id="KW-1185">Reference proteome</keyword>